<feature type="chain" id="PRO_5011722475" evidence="1">
    <location>
        <begin position="22"/>
        <end position="187"/>
    </location>
</feature>
<sequence length="187" mass="19490">MTHGLTAAILASWVLATPALAERASIGFEGPGDGPAPAEMPEDGFLVATRNMMISSAAKSGDGTDGANEIESVMNMRGGVMIQRPGAPFQFISLDWQSEKGEPSVVVEGYFGDVLIGTEKFTLPQSAAEGGFVTFRANALAGVALDQLVLYPQRNRLGMGALDKVVLDDAPEAIDTSDAAPISAFKS</sequence>
<organism evidence="2 3">
    <name type="scientific">Roseovarius lutimaris</name>
    <dbReference type="NCBI Taxonomy" id="1005928"/>
    <lineage>
        <taxon>Bacteria</taxon>
        <taxon>Pseudomonadati</taxon>
        <taxon>Pseudomonadota</taxon>
        <taxon>Alphaproteobacteria</taxon>
        <taxon>Rhodobacterales</taxon>
        <taxon>Roseobacteraceae</taxon>
        <taxon>Roseovarius</taxon>
    </lineage>
</organism>
<dbReference type="STRING" id="1005928.SAMN04487859_11692"/>
<dbReference type="Proteomes" id="UP000198599">
    <property type="component" value="Unassembled WGS sequence"/>
</dbReference>
<evidence type="ECO:0000313" key="2">
    <source>
        <dbReference type="EMBL" id="SFO12377.1"/>
    </source>
</evidence>
<gene>
    <name evidence="2" type="ORF">SAMN04487859_11692</name>
</gene>
<evidence type="ECO:0000256" key="1">
    <source>
        <dbReference type="SAM" id="SignalP"/>
    </source>
</evidence>
<proteinExistence type="predicted"/>
<dbReference type="RefSeq" id="WP_092840419.1">
    <property type="nucleotide sequence ID" value="NZ_FOVP01000016.1"/>
</dbReference>
<evidence type="ECO:0000313" key="3">
    <source>
        <dbReference type="Proteomes" id="UP000198599"/>
    </source>
</evidence>
<feature type="signal peptide" evidence="1">
    <location>
        <begin position="1"/>
        <end position="21"/>
    </location>
</feature>
<name>A0A1I5ELI0_9RHOB</name>
<reference evidence="3" key="1">
    <citation type="submission" date="2016-10" db="EMBL/GenBank/DDBJ databases">
        <authorList>
            <person name="Varghese N."/>
            <person name="Submissions S."/>
        </authorList>
    </citation>
    <scope>NUCLEOTIDE SEQUENCE [LARGE SCALE GENOMIC DNA]</scope>
    <source>
        <strain evidence="3">DSM 28463</strain>
    </source>
</reference>
<keyword evidence="1" id="KW-0732">Signal</keyword>
<protein>
    <submittedName>
        <fullName evidence="2">Uncharacterized protein</fullName>
    </submittedName>
</protein>
<keyword evidence="3" id="KW-1185">Reference proteome</keyword>
<dbReference type="EMBL" id="FOVP01000016">
    <property type="protein sequence ID" value="SFO12377.1"/>
    <property type="molecule type" value="Genomic_DNA"/>
</dbReference>
<dbReference type="OrthoDB" id="7742065at2"/>
<accession>A0A1I5ELI0</accession>
<dbReference type="AlphaFoldDB" id="A0A1I5ELI0"/>